<sequence length="287" mass="31124">MSRQIVEPLGPGLSRVWDVSEVLFDEHTGFQRLLIGRTAQGVSLFCDDERQSTEASQLVYHEALMVPAMLLASQLRRVLIIGSSEGVASQLAVAFGAAHVDHVDIDRVAVRRCASLLPYGYTVEELDAAERGEGPVRVHYADGFSFVEASDGGYDLVVIDLPDENTDPQAQHNRLYGADFLRRCAGLLAPGGVVCCQGGCPTLWRNDTLRVAWARFTEVFATPVYFGSDEHEWAFLSGRVDEVADPVGTMIAHLDGFTPATLDAATLRGSTVVPYSLRACAPRGRGA</sequence>
<evidence type="ECO:0000256" key="2">
    <source>
        <dbReference type="ARBA" id="ARBA00022679"/>
    </source>
</evidence>
<gene>
    <name evidence="4 7" type="primary">speE</name>
    <name evidence="7" type="ORF">GCM10017786_43290</name>
</gene>
<evidence type="ECO:0000256" key="4">
    <source>
        <dbReference type="HAMAP-Rule" id="MF_00198"/>
    </source>
</evidence>
<dbReference type="SUPFAM" id="SSF53335">
    <property type="entry name" value="S-adenosyl-L-methionine-dependent methyltransferases"/>
    <property type="match status" value="1"/>
</dbReference>
<comment type="function">
    <text evidence="4">Catalyzes the irreversible transfer of a propylamine group from the amino donor S-adenosylmethioninamine (decarboxy-AdoMet) to putrescine (1,4-diaminobutane) to yield spermidine.</text>
</comment>
<dbReference type="EC" id="2.5.1.16" evidence="4"/>
<keyword evidence="8" id="KW-1185">Reference proteome</keyword>
<name>A0ABQ3J8K3_9PSEU</name>
<dbReference type="InterPro" id="IPR030374">
    <property type="entry name" value="PABS"/>
</dbReference>
<dbReference type="CDD" id="cd02440">
    <property type="entry name" value="AdoMet_MTases"/>
    <property type="match status" value="1"/>
</dbReference>
<comment type="caution">
    <text evidence="4">Lacks conserved residue(s) required for the propagation of feature annotation.</text>
</comment>
<proteinExistence type="inferred from homology"/>
<evidence type="ECO:0000256" key="5">
    <source>
        <dbReference type="PROSITE-ProRule" id="PRU00354"/>
    </source>
</evidence>
<dbReference type="EMBL" id="BNAU01000005">
    <property type="protein sequence ID" value="GHF05159.1"/>
    <property type="molecule type" value="Genomic_DNA"/>
</dbReference>
<dbReference type="Pfam" id="PF01564">
    <property type="entry name" value="Spermine_synth"/>
    <property type="match status" value="1"/>
</dbReference>
<feature type="binding site" evidence="4">
    <location>
        <position position="168"/>
    </location>
    <ligand>
        <name>S-methyl-5'-thioadenosine</name>
        <dbReference type="ChEBI" id="CHEBI:17509"/>
    </ligand>
</feature>
<protein>
    <recommendedName>
        <fullName evidence="4">Polyamine aminopropyltransferase</fullName>
    </recommendedName>
    <alternativeName>
        <fullName evidence="4">Putrescine aminopropyltransferase</fullName>
        <shortName evidence="4">PAPT</shortName>
    </alternativeName>
    <alternativeName>
        <fullName evidence="4">Spermidine synthase</fullName>
        <shortName evidence="4">SPDS</shortName>
        <shortName evidence="4">SPDSY</shortName>
        <ecNumber evidence="4">2.5.1.16</ecNumber>
    </alternativeName>
</protein>
<comment type="pathway">
    <text evidence="4">Amine and polyamine biosynthesis; spermidine biosynthesis; spermidine from putrescine: step 1/1.</text>
</comment>
<accession>A0ABQ3J8K3</accession>
<comment type="subunit">
    <text evidence="4">Homodimer or homotetramer.</text>
</comment>
<feature type="active site" description="Proton acceptor" evidence="4 5">
    <location>
        <position position="160"/>
    </location>
</feature>
<dbReference type="InterPro" id="IPR029063">
    <property type="entry name" value="SAM-dependent_MTases_sf"/>
</dbReference>
<dbReference type="RefSeq" id="WP_191246453.1">
    <property type="nucleotide sequence ID" value="NZ_BNAU01000005.1"/>
</dbReference>
<comment type="similarity">
    <text evidence="1 4">Belongs to the spermidine/spermine synthase family.</text>
</comment>
<feature type="binding site" evidence="4">
    <location>
        <position position="61"/>
    </location>
    <ligand>
        <name>spermidine</name>
        <dbReference type="ChEBI" id="CHEBI:57834"/>
    </ligand>
</feature>
<evidence type="ECO:0000259" key="6">
    <source>
        <dbReference type="PROSITE" id="PS51006"/>
    </source>
</evidence>
<organism evidence="7 8">
    <name type="scientific">Amycolatopsis deserti</name>
    <dbReference type="NCBI Taxonomy" id="185696"/>
    <lineage>
        <taxon>Bacteria</taxon>
        <taxon>Bacillati</taxon>
        <taxon>Actinomycetota</taxon>
        <taxon>Actinomycetes</taxon>
        <taxon>Pseudonocardiales</taxon>
        <taxon>Pseudonocardiaceae</taxon>
        <taxon>Amycolatopsis</taxon>
    </lineage>
</organism>
<reference evidence="8" key="1">
    <citation type="journal article" date="2019" name="Int. J. Syst. Evol. Microbiol.">
        <title>The Global Catalogue of Microorganisms (GCM) 10K type strain sequencing project: providing services to taxonomists for standard genome sequencing and annotation.</title>
        <authorList>
            <consortium name="The Broad Institute Genomics Platform"/>
            <consortium name="The Broad Institute Genome Sequencing Center for Infectious Disease"/>
            <person name="Wu L."/>
            <person name="Ma J."/>
        </authorList>
    </citation>
    <scope>NUCLEOTIDE SEQUENCE [LARGE SCALE GENOMIC DNA]</scope>
    <source>
        <strain evidence="8">CGMCC 4.7677</strain>
    </source>
</reference>
<evidence type="ECO:0000256" key="3">
    <source>
        <dbReference type="ARBA" id="ARBA00023115"/>
    </source>
</evidence>
<dbReference type="InterPro" id="IPR001045">
    <property type="entry name" value="Spermi_synthase"/>
</dbReference>
<dbReference type="Gene3D" id="3.40.50.150">
    <property type="entry name" value="Vaccinia Virus protein VP39"/>
    <property type="match status" value="1"/>
</dbReference>
<comment type="caution">
    <text evidence="7">The sequence shown here is derived from an EMBL/GenBank/DDBJ whole genome shotgun (WGS) entry which is preliminary data.</text>
</comment>
<dbReference type="Proteomes" id="UP000605897">
    <property type="component" value="Unassembled WGS sequence"/>
</dbReference>
<feature type="binding site" evidence="4">
    <location>
        <begin position="142"/>
        <end position="143"/>
    </location>
    <ligand>
        <name>S-methyl-5'-thioadenosine</name>
        <dbReference type="ChEBI" id="CHEBI:17509"/>
    </ligand>
</feature>
<feature type="binding site" evidence="4">
    <location>
        <position position="31"/>
    </location>
    <ligand>
        <name>S-methyl-5'-thioadenosine</name>
        <dbReference type="ChEBI" id="CHEBI:17509"/>
    </ligand>
</feature>
<dbReference type="HAMAP" id="MF_00198">
    <property type="entry name" value="Spermidine_synth"/>
    <property type="match status" value="1"/>
</dbReference>
<feature type="binding site" evidence="4">
    <location>
        <position position="85"/>
    </location>
    <ligand>
        <name>spermidine</name>
        <dbReference type="ChEBI" id="CHEBI:57834"/>
    </ligand>
</feature>
<keyword evidence="4" id="KW-0745">Spermidine biosynthesis</keyword>
<feature type="binding site" evidence="4">
    <location>
        <position position="104"/>
    </location>
    <ligand>
        <name>S-methyl-5'-thioadenosine</name>
        <dbReference type="ChEBI" id="CHEBI:17509"/>
    </ligand>
</feature>
<dbReference type="PANTHER" id="PTHR11558">
    <property type="entry name" value="SPERMIDINE/SPERMINE SYNTHASE"/>
    <property type="match status" value="1"/>
</dbReference>
<comment type="catalytic activity">
    <reaction evidence="4">
        <text>S-adenosyl 3-(methylsulfanyl)propylamine + putrescine = S-methyl-5'-thioadenosine + spermidine + H(+)</text>
        <dbReference type="Rhea" id="RHEA:12721"/>
        <dbReference type="ChEBI" id="CHEBI:15378"/>
        <dbReference type="ChEBI" id="CHEBI:17509"/>
        <dbReference type="ChEBI" id="CHEBI:57443"/>
        <dbReference type="ChEBI" id="CHEBI:57834"/>
        <dbReference type="ChEBI" id="CHEBI:326268"/>
        <dbReference type="EC" id="2.5.1.16"/>
    </reaction>
</comment>
<dbReference type="PROSITE" id="PS51006">
    <property type="entry name" value="PABS_2"/>
    <property type="match status" value="1"/>
</dbReference>
<evidence type="ECO:0000256" key="1">
    <source>
        <dbReference type="ARBA" id="ARBA00007867"/>
    </source>
</evidence>
<feature type="domain" description="PABS" evidence="6">
    <location>
        <begin position="1"/>
        <end position="262"/>
    </location>
</feature>
<evidence type="ECO:0000313" key="7">
    <source>
        <dbReference type="EMBL" id="GHF05159.1"/>
    </source>
</evidence>
<keyword evidence="2 4" id="KW-0808">Transferase</keyword>
<dbReference type="PANTHER" id="PTHR11558:SF11">
    <property type="entry name" value="SPERMIDINE SYNTHASE"/>
    <property type="match status" value="1"/>
</dbReference>
<keyword evidence="3 4" id="KW-0620">Polyamine biosynthesis</keyword>
<evidence type="ECO:0000313" key="8">
    <source>
        <dbReference type="Proteomes" id="UP000605897"/>
    </source>
</evidence>